<dbReference type="AlphaFoldDB" id="A0A2S0MMH1"/>
<gene>
    <name evidence="1" type="ORF">C6Y53_04775</name>
</gene>
<keyword evidence="2" id="KW-1185">Reference proteome</keyword>
<dbReference type="RefSeq" id="WP_149615457.1">
    <property type="nucleotide sequence ID" value="NZ_CP027665.1"/>
</dbReference>
<evidence type="ECO:0000313" key="2">
    <source>
        <dbReference type="Proteomes" id="UP000237655"/>
    </source>
</evidence>
<proteinExistence type="predicted"/>
<sequence>MTGQTAIVSCLLALGAVQPGQPRAPQDMEAIPIMASDEQTLAGLTLEQAEIRFGTPSDSDEFALAPELPEFRNDLPGLFDEADIRAGVQIRERTWSYSDSQNITLWFAAGDGAWRAVHHMIWDKGLEF</sequence>
<dbReference type="Proteomes" id="UP000237655">
    <property type="component" value="Chromosome"/>
</dbReference>
<organism evidence="1 2">
    <name type="scientific">Pukyongiella litopenaei</name>
    <dbReference type="NCBI Taxonomy" id="2605946"/>
    <lineage>
        <taxon>Bacteria</taxon>
        <taxon>Pseudomonadati</taxon>
        <taxon>Pseudomonadota</taxon>
        <taxon>Alphaproteobacteria</taxon>
        <taxon>Rhodobacterales</taxon>
        <taxon>Paracoccaceae</taxon>
        <taxon>Pukyongiella</taxon>
    </lineage>
</organism>
<protein>
    <submittedName>
        <fullName evidence="1">Uncharacterized protein</fullName>
    </submittedName>
</protein>
<evidence type="ECO:0000313" key="1">
    <source>
        <dbReference type="EMBL" id="AVO37085.2"/>
    </source>
</evidence>
<accession>A0A2S0MMH1</accession>
<dbReference type="EMBL" id="CP027665">
    <property type="protein sequence ID" value="AVO37085.2"/>
    <property type="molecule type" value="Genomic_DNA"/>
</dbReference>
<name>A0A2S0MMH1_9RHOB</name>
<dbReference type="KEGG" id="thas:C6Y53_04775"/>
<reference evidence="2" key="1">
    <citation type="submission" date="2018-03" db="EMBL/GenBank/DDBJ databases">
        <title>Genomic analysis of the strain SH-1 isolated from shrimp intestine.</title>
        <authorList>
            <person name="Kim Y.-S."/>
            <person name="Kim S.-E."/>
            <person name="Kim K.-H."/>
        </authorList>
    </citation>
    <scope>NUCLEOTIDE SEQUENCE [LARGE SCALE GENOMIC DNA]</scope>
    <source>
        <strain evidence="2">SH-1</strain>
    </source>
</reference>